<feature type="compositionally biased region" description="Acidic residues" evidence="4">
    <location>
        <begin position="141"/>
        <end position="158"/>
    </location>
</feature>
<feature type="compositionally biased region" description="Acidic residues" evidence="4">
    <location>
        <begin position="115"/>
        <end position="132"/>
    </location>
</feature>
<protein>
    <recommendedName>
        <fullName evidence="7">DNA-directed RNA polymerase III subunit</fullName>
    </recommendedName>
</protein>
<accession>A0A8S9XUM2</accession>
<dbReference type="EMBL" id="WIXP02000004">
    <property type="protein sequence ID" value="KAF6212627.1"/>
    <property type="molecule type" value="Genomic_DNA"/>
</dbReference>
<feature type="compositionally biased region" description="Basic and acidic residues" evidence="4">
    <location>
        <begin position="97"/>
        <end position="114"/>
    </location>
</feature>
<comment type="caution">
    <text evidence="5">The sequence shown here is derived from an EMBL/GenBank/DDBJ whole genome shotgun (WGS) entry which is preliminary data.</text>
</comment>
<dbReference type="PANTHER" id="PTHR15367">
    <property type="entry name" value="DNA-DIRECTED RNA POLYMERASE III"/>
    <property type="match status" value="1"/>
</dbReference>
<evidence type="ECO:0000256" key="2">
    <source>
        <dbReference type="ARBA" id="ARBA00008352"/>
    </source>
</evidence>
<gene>
    <name evidence="5" type="ORF">GE061_013153</name>
</gene>
<dbReference type="GO" id="GO:0006383">
    <property type="term" value="P:transcription by RNA polymerase III"/>
    <property type="evidence" value="ECO:0007669"/>
    <property type="project" value="InterPro"/>
</dbReference>
<evidence type="ECO:0000256" key="3">
    <source>
        <dbReference type="ARBA" id="ARBA00023242"/>
    </source>
</evidence>
<comment type="similarity">
    <text evidence="2">Belongs to the eukaryotic RPC7 RNA polymerase subunit family.</text>
</comment>
<name>A0A8S9XUM2_APOLU</name>
<evidence type="ECO:0000256" key="4">
    <source>
        <dbReference type="SAM" id="MobiDB-lite"/>
    </source>
</evidence>
<organism evidence="5 6">
    <name type="scientific">Apolygus lucorum</name>
    <name type="common">Small green plant bug</name>
    <name type="synonym">Lygocoris lucorum</name>
    <dbReference type="NCBI Taxonomy" id="248454"/>
    <lineage>
        <taxon>Eukaryota</taxon>
        <taxon>Metazoa</taxon>
        <taxon>Ecdysozoa</taxon>
        <taxon>Arthropoda</taxon>
        <taxon>Hexapoda</taxon>
        <taxon>Insecta</taxon>
        <taxon>Pterygota</taxon>
        <taxon>Neoptera</taxon>
        <taxon>Paraneoptera</taxon>
        <taxon>Hemiptera</taxon>
        <taxon>Heteroptera</taxon>
        <taxon>Panheteroptera</taxon>
        <taxon>Cimicomorpha</taxon>
        <taxon>Miridae</taxon>
        <taxon>Mirini</taxon>
        <taxon>Apolygus</taxon>
    </lineage>
</organism>
<dbReference type="GO" id="GO:0005666">
    <property type="term" value="C:RNA polymerase III complex"/>
    <property type="evidence" value="ECO:0007669"/>
    <property type="project" value="TreeGrafter"/>
</dbReference>
<sequence length="158" mass="18393">MDRLRFKLDFLNYYAKFKNDLGDKEMTPGSKRRVTGESTKPKQLPLEFRWEFFPMELRPNAPKRLKIPKETIGGSTERKAANIDDLLAALEKAETNRTVIKTEKEDTDENKNNDEQDEEAFDDSDQEMDDGTDYNQNYFDNGDDYLDEEGDDDGPVYN</sequence>
<reference evidence="5" key="1">
    <citation type="journal article" date="2021" name="Mol. Ecol. Resour.">
        <title>Apolygus lucorum genome provides insights into omnivorousness and mesophyll feeding.</title>
        <authorList>
            <person name="Liu Y."/>
            <person name="Liu H."/>
            <person name="Wang H."/>
            <person name="Huang T."/>
            <person name="Liu B."/>
            <person name="Yang B."/>
            <person name="Yin L."/>
            <person name="Li B."/>
            <person name="Zhang Y."/>
            <person name="Zhang S."/>
            <person name="Jiang F."/>
            <person name="Zhang X."/>
            <person name="Ren Y."/>
            <person name="Wang B."/>
            <person name="Wang S."/>
            <person name="Lu Y."/>
            <person name="Wu K."/>
            <person name="Fan W."/>
            <person name="Wang G."/>
        </authorList>
    </citation>
    <scope>NUCLEOTIDE SEQUENCE</scope>
    <source>
        <strain evidence="5">12Hb</strain>
    </source>
</reference>
<keyword evidence="3" id="KW-0539">Nucleus</keyword>
<dbReference type="PANTHER" id="PTHR15367:SF2">
    <property type="entry name" value="DNA-DIRECTED RNA POLYMERASE III SUBUNIT"/>
    <property type="match status" value="1"/>
</dbReference>
<feature type="region of interest" description="Disordered" evidence="4">
    <location>
        <begin position="21"/>
        <end position="40"/>
    </location>
</feature>
<keyword evidence="6" id="KW-1185">Reference proteome</keyword>
<dbReference type="Pfam" id="PF11705">
    <property type="entry name" value="RNA_pol_3_Rpc31"/>
    <property type="match status" value="1"/>
</dbReference>
<dbReference type="OrthoDB" id="5377312at2759"/>
<evidence type="ECO:0000313" key="6">
    <source>
        <dbReference type="Proteomes" id="UP000466442"/>
    </source>
</evidence>
<dbReference type="AlphaFoldDB" id="A0A8S9XUM2"/>
<comment type="subcellular location">
    <subcellularLocation>
        <location evidence="1">Nucleus</location>
    </subcellularLocation>
</comment>
<proteinExistence type="inferred from homology"/>
<evidence type="ECO:0000313" key="5">
    <source>
        <dbReference type="EMBL" id="KAF6212627.1"/>
    </source>
</evidence>
<feature type="region of interest" description="Disordered" evidence="4">
    <location>
        <begin position="97"/>
        <end position="158"/>
    </location>
</feature>
<dbReference type="InterPro" id="IPR024661">
    <property type="entry name" value="RNA_pol_III_Rpc31"/>
</dbReference>
<evidence type="ECO:0000256" key="1">
    <source>
        <dbReference type="ARBA" id="ARBA00004123"/>
    </source>
</evidence>
<dbReference type="Proteomes" id="UP000466442">
    <property type="component" value="Unassembled WGS sequence"/>
</dbReference>
<evidence type="ECO:0008006" key="7">
    <source>
        <dbReference type="Google" id="ProtNLM"/>
    </source>
</evidence>